<evidence type="ECO:0000313" key="2">
    <source>
        <dbReference type="Proteomes" id="UP000380867"/>
    </source>
</evidence>
<dbReference type="Proteomes" id="UP000380867">
    <property type="component" value="Unassembled WGS sequence"/>
</dbReference>
<organism evidence="1 2">
    <name type="scientific">Aeromicrobium ginsengisoli</name>
    <dbReference type="NCBI Taxonomy" id="363867"/>
    <lineage>
        <taxon>Bacteria</taxon>
        <taxon>Bacillati</taxon>
        <taxon>Actinomycetota</taxon>
        <taxon>Actinomycetes</taxon>
        <taxon>Propionibacteriales</taxon>
        <taxon>Nocardioidaceae</taxon>
        <taxon>Aeromicrobium</taxon>
    </lineage>
</organism>
<gene>
    <name evidence="1" type="ORF">ESP70_005615</name>
</gene>
<proteinExistence type="predicted"/>
<dbReference type="EMBL" id="SDPQ02000001">
    <property type="protein sequence ID" value="KAA1400203.1"/>
    <property type="molecule type" value="Genomic_DNA"/>
</dbReference>
<sequence>MRWERLFEDLEAQARDLELDERDALVDELRDGDWAETSWRDLLGGRVVLAVRGADRVEGEVTLVNQRLVHLRGDAMDHVVNVAAVVAVHETERRADTSTAVGEALGWGHVFRALREAGEEIRVRLVDGTVRDGSVVVAGRDFVRLRAGSGRDQVLPFDAIAVVSGRT</sequence>
<evidence type="ECO:0000313" key="1">
    <source>
        <dbReference type="EMBL" id="KAA1400203.1"/>
    </source>
</evidence>
<accession>A0A5M4FKD2</accession>
<name>A0A5M4FKD2_9ACTN</name>
<dbReference type="OrthoDB" id="3827359at2"/>
<keyword evidence="2" id="KW-1185">Reference proteome</keyword>
<dbReference type="AlphaFoldDB" id="A0A5M4FKD2"/>
<protein>
    <submittedName>
        <fullName evidence="1">Uncharacterized protein</fullName>
    </submittedName>
</protein>
<dbReference type="RefSeq" id="WP_149688300.1">
    <property type="nucleotide sequence ID" value="NZ_SDPQ02000001.1"/>
</dbReference>
<comment type="caution">
    <text evidence="1">The sequence shown here is derived from an EMBL/GenBank/DDBJ whole genome shotgun (WGS) entry which is preliminary data.</text>
</comment>
<reference evidence="1" key="1">
    <citation type="submission" date="2019-09" db="EMBL/GenBank/DDBJ databases">
        <authorList>
            <person name="Li J."/>
        </authorList>
    </citation>
    <scope>NUCLEOTIDE SEQUENCE [LARGE SCALE GENOMIC DNA]</scope>
    <source>
        <strain evidence="1">JCM 14732</strain>
    </source>
</reference>